<dbReference type="InterPro" id="IPR036116">
    <property type="entry name" value="FN3_sf"/>
</dbReference>
<dbReference type="RefSeq" id="WP_344916981.1">
    <property type="nucleotide sequence ID" value="NZ_BAAAYO010000021.1"/>
</dbReference>
<dbReference type="SMART" id="SM00060">
    <property type="entry name" value="FN3"/>
    <property type="match status" value="4"/>
</dbReference>
<reference evidence="5 6" key="1">
    <citation type="submission" date="2024-09" db="EMBL/GenBank/DDBJ databases">
        <authorList>
            <person name="Sun Q."/>
            <person name="Mori K."/>
        </authorList>
    </citation>
    <scope>NUCLEOTIDE SEQUENCE [LARGE SCALE GENOMIC DNA]</scope>
    <source>
        <strain evidence="5 6">JCM 12520</strain>
    </source>
</reference>
<evidence type="ECO:0000256" key="2">
    <source>
        <dbReference type="SAM" id="MobiDB-lite"/>
    </source>
</evidence>
<feature type="domain" description="SLH" evidence="4">
    <location>
        <begin position="1244"/>
        <end position="1303"/>
    </location>
</feature>
<feature type="region of interest" description="Disordered" evidence="2">
    <location>
        <begin position="968"/>
        <end position="1017"/>
    </location>
</feature>
<dbReference type="InterPro" id="IPR040751">
    <property type="entry name" value="SbsC_C"/>
</dbReference>
<dbReference type="Proteomes" id="UP001589619">
    <property type="component" value="Unassembled WGS sequence"/>
</dbReference>
<dbReference type="PROSITE" id="PS51272">
    <property type="entry name" value="SLH"/>
    <property type="match status" value="3"/>
</dbReference>
<gene>
    <name evidence="5" type="ORF">ACFFNY_01725</name>
</gene>
<evidence type="ECO:0000259" key="3">
    <source>
        <dbReference type="PROSITE" id="PS50853"/>
    </source>
</evidence>
<dbReference type="EMBL" id="JBHMAG010000002">
    <property type="protein sequence ID" value="MFB9750279.1"/>
    <property type="molecule type" value="Genomic_DNA"/>
</dbReference>
<dbReference type="CDD" id="cd00063">
    <property type="entry name" value="FN3"/>
    <property type="match status" value="4"/>
</dbReference>
<feature type="domain" description="SLH" evidence="4">
    <location>
        <begin position="1304"/>
        <end position="1367"/>
    </location>
</feature>
<dbReference type="Pfam" id="PF00041">
    <property type="entry name" value="fn3"/>
    <property type="match status" value="3"/>
</dbReference>
<dbReference type="PANTHER" id="PTHR13817:SF166">
    <property type="entry name" value="NEURONAL IGCAM-RELATED"/>
    <property type="match status" value="1"/>
</dbReference>
<dbReference type="InterPro" id="IPR001119">
    <property type="entry name" value="SLH_dom"/>
</dbReference>
<keyword evidence="6" id="KW-1185">Reference proteome</keyword>
<proteinExistence type="predicted"/>
<evidence type="ECO:0000313" key="6">
    <source>
        <dbReference type="Proteomes" id="UP001589619"/>
    </source>
</evidence>
<dbReference type="InterPro" id="IPR003961">
    <property type="entry name" value="FN3_dom"/>
</dbReference>
<dbReference type="InterPro" id="IPR050964">
    <property type="entry name" value="Striated_Muscle_Regulatory"/>
</dbReference>
<dbReference type="SUPFAM" id="SSF49265">
    <property type="entry name" value="Fibronectin type III"/>
    <property type="match status" value="3"/>
</dbReference>
<feature type="domain" description="Fibronectin type-III" evidence="3">
    <location>
        <begin position="711"/>
        <end position="801"/>
    </location>
</feature>
<sequence length="1433" mass="149879">MIAHNGFLYASWAEDGKIQVKKYNGTAWTSDSINSLKSNSRAEYPAFAVYNNELYLAWDEQTLNPSTYYLPVMKRLATGVWDNVSGANGISDSYSQVLVPQIQAYNGLLYVVWKDNADYKIKAYGGNGWSNVGDGIFPKTPGFNQQNMILTVFHNKLFANWLNWNTSNPSMAVKAAFYDGTSWTPANSGLESSGANTYEGSFVATSDRLYLIWGYSGKVRVSEYKEGPSAPVGVQATRSGSDAAAISWTVGTGITGYKVYKGTQTGTYASAPLATLPGTQGSYTATGLEAGNTYYFAVKAVNTDGESSYSTEVSVSIPLPAPTLSGFEWGTGSTPGTIRATALPGTGTYKYAIADPDALSQPMVGDDATVAYTQTLQQNVDVTMTSGKRVFAVEVDANNRILKWASIPIDDSLIAVAAPPIVGLAWAPGSVVNTTKATELPGTGTYKYALGAAGSFTQPVSGADAAQLGYTNSLVTNGNIAVTSGQHIFAVEVDSNNKIVKWSDFLVTEEQIAKLAPTLNGLTWGTGKYIGTTRATQLPGTGVYKYAIGAAGAYAQPLTGADAGALNYGATLSLSSNIAVRSGQHLYVVEVDSGNRIVKWKDVAVTDEQIAVAAPALTGIELAKGTVPGTTQVIQLPGSGSYKYAIGPADSFMQPAVGADAAALRYTQTLTKNGNMEATTGQYLYVVEVDSGNGILKWTQLPITDDQIMEAVSPVLQAPAAGDGQVTLSWSSVSGAMGYNLYVSTTPGQYGTEMTTVASSVYEHAVTGLVNGTTYYFVVKAKYDGVNGPSSNERSATPQAPLPGVPVLKAPVAGNGEAALSWNPVSGAMGYKIYVSTASGLYGSEIATVSGTVYGHPITGLVNGTTYFFVVKAMNAGGDSAASNEVNTVPGAVPSAPYQVSAAAGDGQATVTFQAPTDNGGFATTGYEVTASPGNITATGTTSPITVTGLTNGTAYTFTVKAINRVGGSAASEPSNAVTPSAPSSGGSEGEGSSPTPSTPTSPSAPSQPSVPSDKPDAAATVYVNGKAENAGVVTTTTVNDRKVTTVALDPKKLDEKLAAEGSGAVITIPVTANADTIVGELNGRMVKSLEQKQGVVRLQTPYGIYIIPASQIHIDAVSEQLGKTEALENIAIRIEVAVSTSDTVRVVQNAAATDELTLVVPPHDFTIRAVTGDGNTIEVNQFASYVERMIAIPEGVDPTRVTTGVVLKADGTLAHVPTKVTQWEGNYYAVINSLTNSSYSVIYNVKTFDDLTGHWAKASIDDMASRLVVNGVTSGQYKPDHDITRAEFTAIVVRALGLRKANQAPAFNDMKSSDWSYEAVSVGASYGLVQGYEDGTFGPDRKITRQEAMAILSKAMKLIGMDLSVASGQQEKLLAAFSDKSLLSDWAASSAALNIHYGIVEGSGEQLRPQANITRAETAAIVQRLLQKAGLI</sequence>
<accession>A0ABV5VPV0</accession>
<feature type="domain" description="Fibronectin type-III" evidence="3">
    <location>
        <begin position="893"/>
        <end position="982"/>
    </location>
</feature>
<evidence type="ECO:0000313" key="5">
    <source>
        <dbReference type="EMBL" id="MFB9750279.1"/>
    </source>
</evidence>
<dbReference type="PROSITE" id="PS50853">
    <property type="entry name" value="FN3"/>
    <property type="match status" value="4"/>
</dbReference>
<protein>
    <submittedName>
        <fullName evidence="5">Fibronectin type III domain-containing protein</fullName>
    </submittedName>
</protein>
<comment type="caution">
    <text evidence="5">The sequence shown here is derived from an EMBL/GenBank/DDBJ whole genome shotgun (WGS) entry which is preliminary data.</text>
</comment>
<feature type="compositionally biased region" description="Low complexity" evidence="2">
    <location>
        <begin position="979"/>
        <end position="1013"/>
    </location>
</feature>
<feature type="domain" description="SLH" evidence="4">
    <location>
        <begin position="1375"/>
        <end position="1433"/>
    </location>
</feature>
<keyword evidence="1" id="KW-0677">Repeat</keyword>
<feature type="domain" description="Fibronectin type-III" evidence="3">
    <location>
        <begin position="802"/>
        <end position="891"/>
    </location>
</feature>
<organism evidence="5 6">
    <name type="scientific">Paenibacillus hodogayensis</name>
    <dbReference type="NCBI Taxonomy" id="279208"/>
    <lineage>
        <taxon>Bacteria</taxon>
        <taxon>Bacillati</taxon>
        <taxon>Bacillota</taxon>
        <taxon>Bacilli</taxon>
        <taxon>Bacillales</taxon>
        <taxon>Paenibacillaceae</taxon>
        <taxon>Paenibacillus</taxon>
    </lineage>
</organism>
<name>A0ABV5VPV0_9BACL</name>
<evidence type="ECO:0000259" key="4">
    <source>
        <dbReference type="PROSITE" id="PS51272"/>
    </source>
</evidence>
<dbReference type="Pfam" id="PF18316">
    <property type="entry name" value="S-l_SbsC_C"/>
    <property type="match status" value="4"/>
</dbReference>
<evidence type="ECO:0000256" key="1">
    <source>
        <dbReference type="ARBA" id="ARBA00022737"/>
    </source>
</evidence>
<dbReference type="InterPro" id="IPR013783">
    <property type="entry name" value="Ig-like_fold"/>
</dbReference>
<dbReference type="Pfam" id="PF00395">
    <property type="entry name" value="SLH"/>
    <property type="match status" value="3"/>
</dbReference>
<feature type="domain" description="Fibronectin type-III" evidence="3">
    <location>
        <begin position="230"/>
        <end position="320"/>
    </location>
</feature>
<dbReference type="Gene3D" id="2.60.40.10">
    <property type="entry name" value="Immunoglobulins"/>
    <property type="match status" value="4"/>
</dbReference>
<dbReference type="PANTHER" id="PTHR13817">
    <property type="entry name" value="TITIN"/>
    <property type="match status" value="1"/>
</dbReference>